<dbReference type="EMBL" id="BGZL01000026">
    <property type="protein sequence ID" value="GBQ04006.1"/>
    <property type="molecule type" value="Genomic_DNA"/>
</dbReference>
<reference evidence="3 4" key="1">
    <citation type="submission" date="2018-07" db="EMBL/GenBank/DDBJ databases">
        <title>Whole Genome Shotgun Sequence of Streptomyces spongiicola strain 531S.</title>
        <authorList>
            <person name="Dohra H."/>
            <person name="Kodani S."/>
        </authorList>
    </citation>
    <scope>NUCLEOTIDE SEQUENCE [LARGE SCALE GENOMIC DNA]</scope>
    <source>
        <strain evidence="3 4">531S</strain>
    </source>
</reference>
<comment type="caution">
    <text evidence="3">The sequence shown here is derived from an EMBL/GenBank/DDBJ whole genome shotgun (WGS) entry which is preliminary data.</text>
</comment>
<evidence type="ECO:0000313" key="3">
    <source>
        <dbReference type="EMBL" id="GBQ04006.1"/>
    </source>
</evidence>
<feature type="region of interest" description="Disordered" evidence="1">
    <location>
        <begin position="64"/>
        <end position="111"/>
    </location>
</feature>
<feature type="transmembrane region" description="Helical" evidence="2">
    <location>
        <begin position="39"/>
        <end position="59"/>
    </location>
</feature>
<dbReference type="Proteomes" id="UP000265354">
    <property type="component" value="Unassembled WGS sequence"/>
</dbReference>
<evidence type="ECO:0000256" key="1">
    <source>
        <dbReference type="SAM" id="MobiDB-lite"/>
    </source>
</evidence>
<keyword evidence="2" id="KW-0472">Membrane</keyword>
<keyword evidence="2" id="KW-0812">Transmembrane</keyword>
<gene>
    <name evidence="3" type="ORF">SSP531S_54960</name>
</gene>
<accession>A0A388T673</accession>
<organism evidence="3 4">
    <name type="scientific">Streptomyces spongiicola</name>
    <dbReference type="NCBI Taxonomy" id="1690221"/>
    <lineage>
        <taxon>Bacteria</taxon>
        <taxon>Bacillati</taxon>
        <taxon>Actinomycetota</taxon>
        <taxon>Actinomycetes</taxon>
        <taxon>Kitasatosporales</taxon>
        <taxon>Streptomycetaceae</taxon>
        <taxon>Streptomyces</taxon>
    </lineage>
</organism>
<evidence type="ECO:0000313" key="4">
    <source>
        <dbReference type="Proteomes" id="UP000265354"/>
    </source>
</evidence>
<dbReference type="RefSeq" id="WP_373995519.1">
    <property type="nucleotide sequence ID" value="NZ_BGZL01000026.1"/>
</dbReference>
<keyword evidence="2" id="KW-1133">Transmembrane helix</keyword>
<dbReference type="AlphaFoldDB" id="A0A388T673"/>
<evidence type="ECO:0000256" key="2">
    <source>
        <dbReference type="SAM" id="Phobius"/>
    </source>
</evidence>
<sequence>MSCPDCGYLVRDERRAGPSWVARETITGRISLLSRVRKGLLAAGTVVVLGCFVAAAALLTGSGSGSGGGEGEGGGEAQAAGTDVPGRSIPTRVGPTELPGGEQFEEWAGPGCTTGTYREVGRVENGHAAWYTVREGGRSNPDCDGSFTAVPMSGSATKDTSGTAIWSWELDDDYRTCALAVFVPRTDRASDAAGDPTFYRVLADPDDVRSGYTGFGVRQTVHRGELVSVRSYPVKGDRVFAVQLLDRGRDWGGAERIGAHHAAAQMKLTCGAA</sequence>
<feature type="compositionally biased region" description="Gly residues" evidence="1">
    <location>
        <begin position="64"/>
        <end position="76"/>
    </location>
</feature>
<protein>
    <submittedName>
        <fullName evidence="3">Adhesin</fullName>
    </submittedName>
</protein>
<name>A0A388T673_9ACTN</name>
<proteinExistence type="predicted"/>